<sequence length="100" mass="10596">MLSCTCSSLLPALDSHVVHRTSTVILLLVTHRQSFRTCLVPRSLYGPTAGHPVTPWGMASPSAGRHFNLVSDGSGLRAHQSSGGLRTAMAGQKEESQLGD</sequence>
<protein>
    <submittedName>
        <fullName evidence="2">Uncharacterized protein</fullName>
    </submittedName>
</protein>
<evidence type="ECO:0000313" key="3">
    <source>
        <dbReference type="Proteomes" id="UP000305948"/>
    </source>
</evidence>
<gene>
    <name evidence="2" type="ORF">OE88DRAFT_1359566</name>
</gene>
<evidence type="ECO:0000256" key="1">
    <source>
        <dbReference type="SAM" id="MobiDB-lite"/>
    </source>
</evidence>
<name>A0A5C3MKI2_9AGAM</name>
<dbReference type="EMBL" id="ML213569">
    <property type="protein sequence ID" value="TFK45185.1"/>
    <property type="molecule type" value="Genomic_DNA"/>
</dbReference>
<reference evidence="2 3" key="1">
    <citation type="journal article" date="2019" name="Nat. Ecol. Evol.">
        <title>Megaphylogeny resolves global patterns of mushroom evolution.</title>
        <authorList>
            <person name="Varga T."/>
            <person name="Krizsan K."/>
            <person name="Foldi C."/>
            <person name="Dima B."/>
            <person name="Sanchez-Garcia M."/>
            <person name="Sanchez-Ramirez S."/>
            <person name="Szollosi G.J."/>
            <person name="Szarkandi J.G."/>
            <person name="Papp V."/>
            <person name="Albert L."/>
            <person name="Andreopoulos W."/>
            <person name="Angelini C."/>
            <person name="Antonin V."/>
            <person name="Barry K.W."/>
            <person name="Bougher N.L."/>
            <person name="Buchanan P."/>
            <person name="Buyck B."/>
            <person name="Bense V."/>
            <person name="Catcheside P."/>
            <person name="Chovatia M."/>
            <person name="Cooper J."/>
            <person name="Damon W."/>
            <person name="Desjardin D."/>
            <person name="Finy P."/>
            <person name="Geml J."/>
            <person name="Haridas S."/>
            <person name="Hughes K."/>
            <person name="Justo A."/>
            <person name="Karasinski D."/>
            <person name="Kautmanova I."/>
            <person name="Kiss B."/>
            <person name="Kocsube S."/>
            <person name="Kotiranta H."/>
            <person name="LaButti K.M."/>
            <person name="Lechner B.E."/>
            <person name="Liimatainen K."/>
            <person name="Lipzen A."/>
            <person name="Lukacs Z."/>
            <person name="Mihaltcheva S."/>
            <person name="Morgado L.N."/>
            <person name="Niskanen T."/>
            <person name="Noordeloos M.E."/>
            <person name="Ohm R.A."/>
            <person name="Ortiz-Santana B."/>
            <person name="Ovrebo C."/>
            <person name="Racz N."/>
            <person name="Riley R."/>
            <person name="Savchenko A."/>
            <person name="Shiryaev A."/>
            <person name="Soop K."/>
            <person name="Spirin V."/>
            <person name="Szebenyi C."/>
            <person name="Tomsovsky M."/>
            <person name="Tulloss R.E."/>
            <person name="Uehling J."/>
            <person name="Grigoriev I.V."/>
            <person name="Vagvolgyi C."/>
            <person name="Papp T."/>
            <person name="Martin F.M."/>
            <person name="Miettinen O."/>
            <person name="Hibbett D.S."/>
            <person name="Nagy L.G."/>
        </authorList>
    </citation>
    <scope>NUCLEOTIDE SEQUENCE [LARGE SCALE GENOMIC DNA]</scope>
    <source>
        <strain evidence="2 3">OMC1185</strain>
    </source>
</reference>
<feature type="region of interest" description="Disordered" evidence="1">
    <location>
        <begin position="77"/>
        <end position="100"/>
    </location>
</feature>
<evidence type="ECO:0000313" key="2">
    <source>
        <dbReference type="EMBL" id="TFK45185.1"/>
    </source>
</evidence>
<dbReference type="AlphaFoldDB" id="A0A5C3MKI2"/>
<proteinExistence type="predicted"/>
<organism evidence="2 3">
    <name type="scientific">Heliocybe sulcata</name>
    <dbReference type="NCBI Taxonomy" id="5364"/>
    <lineage>
        <taxon>Eukaryota</taxon>
        <taxon>Fungi</taxon>
        <taxon>Dikarya</taxon>
        <taxon>Basidiomycota</taxon>
        <taxon>Agaricomycotina</taxon>
        <taxon>Agaricomycetes</taxon>
        <taxon>Gloeophyllales</taxon>
        <taxon>Gloeophyllaceae</taxon>
        <taxon>Heliocybe</taxon>
    </lineage>
</organism>
<keyword evidence="3" id="KW-1185">Reference proteome</keyword>
<accession>A0A5C3MKI2</accession>
<dbReference type="Proteomes" id="UP000305948">
    <property type="component" value="Unassembled WGS sequence"/>
</dbReference>